<keyword evidence="2 5" id="KW-0057">Aromatic amino acid biosynthesis</keyword>
<feature type="binding site" evidence="5">
    <location>
        <position position="235"/>
    </location>
    <ligand>
        <name>3-dehydroquinate</name>
        <dbReference type="ChEBI" id="CHEBI:32364"/>
    </ligand>
</feature>
<dbReference type="GO" id="GO:0008652">
    <property type="term" value="P:amino acid biosynthetic process"/>
    <property type="evidence" value="ECO:0007669"/>
    <property type="project" value="UniProtKB-KW"/>
</dbReference>
<dbReference type="GeneID" id="57044141"/>
<dbReference type="EMBL" id="AP018492">
    <property type="protein sequence ID" value="BBC61694.1"/>
    <property type="molecule type" value="Genomic_DNA"/>
</dbReference>
<feature type="binding site" evidence="5">
    <location>
        <position position="231"/>
    </location>
    <ligand>
        <name>3-dehydroquinate</name>
        <dbReference type="ChEBI" id="CHEBI:32364"/>
    </ligand>
</feature>
<feature type="binding site" evidence="5">
    <location>
        <position position="212"/>
    </location>
    <ligand>
        <name>3-dehydroquinate</name>
        <dbReference type="ChEBI" id="CHEBI:32364"/>
    </ligand>
</feature>
<name>A0A2Z5Y4F1_9ENTE</name>
<evidence type="ECO:0000256" key="3">
    <source>
        <dbReference type="ARBA" id="ARBA00023239"/>
    </source>
</evidence>
<comment type="pathway">
    <text evidence="5">Metabolic intermediate biosynthesis; chorismate biosynthesis; chorismate from D-erythrose 4-phosphate and phosphoenolpyruvate: step 3/7.</text>
</comment>
<dbReference type="GO" id="GO:0009073">
    <property type="term" value="P:aromatic amino acid family biosynthetic process"/>
    <property type="evidence" value="ECO:0007669"/>
    <property type="project" value="UniProtKB-KW"/>
</dbReference>
<organism evidence="6 7">
    <name type="scientific">Melissococcus plutonius</name>
    <dbReference type="NCBI Taxonomy" id="33970"/>
    <lineage>
        <taxon>Bacteria</taxon>
        <taxon>Bacillati</taxon>
        <taxon>Bacillota</taxon>
        <taxon>Bacilli</taxon>
        <taxon>Lactobacillales</taxon>
        <taxon>Enterococcaceae</taxon>
        <taxon>Melissococcus</taxon>
    </lineage>
</organism>
<dbReference type="InterPro" id="IPR013785">
    <property type="entry name" value="Aldolase_TIM"/>
</dbReference>
<proteinExistence type="inferred from homology"/>
<gene>
    <name evidence="5" type="primary">aroD</name>
    <name evidence="6" type="ORF">DAT561_1612</name>
</gene>
<feature type="active site" description="Proton donor/acceptor" evidence="5">
    <location>
        <position position="142"/>
    </location>
</feature>
<keyword evidence="4 5" id="KW-0704">Schiff base</keyword>
<comment type="similarity">
    <text evidence="5">Belongs to the type-I 3-dehydroquinase family.</text>
</comment>
<dbReference type="GO" id="GO:0009423">
    <property type="term" value="P:chorismate biosynthetic process"/>
    <property type="evidence" value="ECO:0007669"/>
    <property type="project" value="UniProtKB-UniRule"/>
</dbReference>
<sequence length="259" mass="29182">MENVKIGQIVIGKGLPKIITPMVGQTEKEILEEARMIQQTKGDIAEWRIDYFENVQIPETVAKLSHAIKALLKKPLLITFRSVKEGGQQVISDQEYLHIYQMIIQLGKFDLLDIEFSMPIRYIDALIYQAHLEKIKVIISNHEFEQTPAQEELINRLQKMQKTKADICKIAVMPHSTQDVLTLLQATQIMKKNHADRPLIALSMGTLGKISRIAGQLIGSDATFGIISKSSAPGQLPVTELHNMINSLKIDEAYLTNNE</sequence>
<dbReference type="FunFam" id="3.20.20.70:FF:000047">
    <property type="entry name" value="3-dehydroquinate dehydratase"/>
    <property type="match status" value="1"/>
</dbReference>
<evidence type="ECO:0000256" key="4">
    <source>
        <dbReference type="ARBA" id="ARBA00023270"/>
    </source>
</evidence>
<feature type="binding site" evidence="5">
    <location>
        <position position="81"/>
    </location>
    <ligand>
        <name>3-dehydroquinate</name>
        <dbReference type="ChEBI" id="CHEBI:32364"/>
    </ligand>
</feature>
<dbReference type="GO" id="GO:0003855">
    <property type="term" value="F:3-dehydroquinate dehydratase activity"/>
    <property type="evidence" value="ECO:0007669"/>
    <property type="project" value="UniProtKB-UniRule"/>
</dbReference>
<keyword evidence="5" id="KW-0028">Amino-acid biosynthesis</keyword>
<keyword evidence="3 5" id="KW-0456">Lyase</keyword>
<feature type="binding site" evidence="5">
    <location>
        <begin position="46"/>
        <end position="48"/>
    </location>
    <ligand>
        <name>3-dehydroquinate</name>
        <dbReference type="ChEBI" id="CHEBI:32364"/>
    </ligand>
</feature>
<dbReference type="SUPFAM" id="SSF51569">
    <property type="entry name" value="Aldolase"/>
    <property type="match status" value="1"/>
</dbReference>
<dbReference type="HAMAP" id="MF_00214">
    <property type="entry name" value="AroD"/>
    <property type="match status" value="1"/>
</dbReference>
<dbReference type="InterPro" id="IPR050146">
    <property type="entry name" value="Type-I_3-dehydroquinase"/>
</dbReference>
<dbReference type="AlphaFoldDB" id="A0A2Z5Y4F1"/>
<dbReference type="EC" id="4.2.1.10" evidence="5"/>
<comment type="subunit">
    <text evidence="5">Homodimer.</text>
</comment>
<dbReference type="GO" id="GO:0046279">
    <property type="term" value="P:3,4-dihydroxybenzoate biosynthetic process"/>
    <property type="evidence" value="ECO:0007669"/>
    <property type="project" value="UniProtKB-ARBA"/>
</dbReference>
<dbReference type="Pfam" id="PF01487">
    <property type="entry name" value="DHquinase_I"/>
    <property type="match status" value="1"/>
</dbReference>
<evidence type="ECO:0000256" key="1">
    <source>
        <dbReference type="ARBA" id="ARBA00001864"/>
    </source>
</evidence>
<dbReference type="PANTHER" id="PTHR43699">
    <property type="entry name" value="3-DEHYDROQUINATE DEHYDRATASE"/>
    <property type="match status" value="1"/>
</dbReference>
<evidence type="ECO:0000313" key="6">
    <source>
        <dbReference type="EMBL" id="BBC61694.1"/>
    </source>
</evidence>
<evidence type="ECO:0000313" key="7">
    <source>
        <dbReference type="Proteomes" id="UP000269226"/>
    </source>
</evidence>
<dbReference type="Gene3D" id="3.20.20.70">
    <property type="entry name" value="Aldolase class I"/>
    <property type="match status" value="1"/>
</dbReference>
<accession>A0A2Z5Y4F1</accession>
<dbReference type="RefSeq" id="WP_015695486.1">
    <property type="nucleotide sequence ID" value="NZ_AP018492.1"/>
</dbReference>
<protein>
    <recommendedName>
        <fullName evidence="5">3-dehydroquinate dehydratase</fullName>
        <shortName evidence="5">3-dehydroquinase</shortName>
        <ecNumber evidence="5">4.2.1.10</ecNumber>
    </recommendedName>
    <alternativeName>
        <fullName evidence="5">Type I DHQase</fullName>
    </alternativeName>
    <alternativeName>
        <fullName evidence="5">Type I dehydroquinase</fullName>
        <shortName evidence="5">DHQ1</shortName>
    </alternativeName>
</protein>
<dbReference type="UniPathway" id="UPA00053">
    <property type="reaction ID" value="UER00086"/>
</dbReference>
<feature type="active site" description="Schiff-base intermediate with substrate" evidence="5">
    <location>
        <position position="169"/>
    </location>
</feature>
<evidence type="ECO:0000256" key="2">
    <source>
        <dbReference type="ARBA" id="ARBA00023141"/>
    </source>
</evidence>
<evidence type="ECO:0000256" key="5">
    <source>
        <dbReference type="HAMAP-Rule" id="MF_00214"/>
    </source>
</evidence>
<comment type="function">
    <text evidence="5">Involved in the third step of the chorismate pathway, which leads to the biosynthesis of aromatic amino acids. Catalyzes the cis-dehydration of 3-dehydroquinate (DHQ) and introduces the first double bond of the aromatic ring to yield 3-dehydroshikimate.</text>
</comment>
<dbReference type="PANTHER" id="PTHR43699:SF1">
    <property type="entry name" value="3-DEHYDROQUINATE DEHYDRATASE"/>
    <property type="match status" value="1"/>
</dbReference>
<comment type="catalytic activity">
    <reaction evidence="1 5">
        <text>3-dehydroquinate = 3-dehydroshikimate + H2O</text>
        <dbReference type="Rhea" id="RHEA:21096"/>
        <dbReference type="ChEBI" id="CHEBI:15377"/>
        <dbReference type="ChEBI" id="CHEBI:16630"/>
        <dbReference type="ChEBI" id="CHEBI:32364"/>
        <dbReference type="EC" id="4.2.1.10"/>
    </reaction>
</comment>
<dbReference type="NCBIfam" id="TIGR01093">
    <property type="entry name" value="aroD"/>
    <property type="match status" value="1"/>
</dbReference>
<reference evidence="6 7" key="1">
    <citation type="submission" date="2018-01" db="EMBL/GenBank/DDBJ databases">
        <title>Whole genome sequence of Melissococcus plutonius DAT561.</title>
        <authorList>
            <person name="Okumura K."/>
            <person name="Takamatsu D."/>
            <person name="Okura M."/>
        </authorList>
    </citation>
    <scope>NUCLEOTIDE SEQUENCE [LARGE SCALE GENOMIC DNA]</scope>
    <source>
        <strain evidence="6 7">DAT561</strain>
    </source>
</reference>
<comment type="caution">
    <text evidence="5">Lacks conserved residue(s) required for the propagation of feature annotation.</text>
</comment>
<dbReference type="InterPro" id="IPR001381">
    <property type="entry name" value="DHquinase_I"/>
</dbReference>
<dbReference type="Proteomes" id="UP000269226">
    <property type="component" value="Chromosome"/>
</dbReference>
<dbReference type="CDD" id="cd00502">
    <property type="entry name" value="DHQase_I"/>
    <property type="match status" value="1"/>
</dbReference>